<reference evidence="1" key="1">
    <citation type="submission" date="2022-10" db="EMBL/GenBank/DDBJ databases">
        <title>Culturing micro-colonial fungi from biological soil crusts in the Mojave desert and describing Neophaeococcomyces mojavensis, and introducing the new genera and species Taxawa tesnikishii.</title>
        <authorList>
            <person name="Kurbessoian T."/>
            <person name="Stajich J.E."/>
        </authorList>
    </citation>
    <scope>NUCLEOTIDE SEQUENCE</scope>
    <source>
        <strain evidence="1">JES_112</strain>
    </source>
</reference>
<accession>A0ACC3AIU0</accession>
<evidence type="ECO:0000313" key="1">
    <source>
        <dbReference type="EMBL" id="KAJ9663485.1"/>
    </source>
</evidence>
<dbReference type="Proteomes" id="UP001172386">
    <property type="component" value="Unassembled WGS sequence"/>
</dbReference>
<protein>
    <submittedName>
        <fullName evidence="1">Uncharacterized protein</fullName>
    </submittedName>
</protein>
<keyword evidence="2" id="KW-1185">Reference proteome</keyword>
<name>A0ACC3AIU0_9EURO</name>
<sequence>MGPQIKVEKSDFTAIFNSIGEQLDEETLHAIVSNLRKRSHSNAFGVSQNKDMRDREDVNTKDNMHEHTDVITDINSENSQNHSVNMTVVDSTGEAIVETTEDPENISVDYVDKRFNGHLSPQTKSI</sequence>
<proteinExistence type="predicted"/>
<evidence type="ECO:0000313" key="2">
    <source>
        <dbReference type="Proteomes" id="UP001172386"/>
    </source>
</evidence>
<comment type="caution">
    <text evidence="1">The sequence shown here is derived from an EMBL/GenBank/DDBJ whole genome shotgun (WGS) entry which is preliminary data.</text>
</comment>
<gene>
    <name evidence="1" type="ORF">H2198_000750</name>
</gene>
<dbReference type="EMBL" id="JAPDRQ010000008">
    <property type="protein sequence ID" value="KAJ9663485.1"/>
    <property type="molecule type" value="Genomic_DNA"/>
</dbReference>
<organism evidence="1 2">
    <name type="scientific">Neophaeococcomyces mojaviensis</name>
    <dbReference type="NCBI Taxonomy" id="3383035"/>
    <lineage>
        <taxon>Eukaryota</taxon>
        <taxon>Fungi</taxon>
        <taxon>Dikarya</taxon>
        <taxon>Ascomycota</taxon>
        <taxon>Pezizomycotina</taxon>
        <taxon>Eurotiomycetes</taxon>
        <taxon>Chaetothyriomycetidae</taxon>
        <taxon>Chaetothyriales</taxon>
        <taxon>Chaetothyriales incertae sedis</taxon>
        <taxon>Neophaeococcomyces</taxon>
    </lineage>
</organism>